<dbReference type="EMBL" id="AEPE02000002">
    <property type="protein sequence ID" value="EFZ37773.1"/>
    <property type="molecule type" value="Genomic_DNA"/>
</dbReference>
<dbReference type="Proteomes" id="UP000005580">
    <property type="component" value="Unassembled WGS sequence"/>
</dbReference>
<reference evidence="2" key="1">
    <citation type="submission" date="2011-01" db="EMBL/GenBank/DDBJ databases">
        <authorList>
            <person name="Muzny D."/>
            <person name="Qin X."/>
            <person name="Buhay C."/>
            <person name="Dugan-Rocha S."/>
            <person name="Ding Y."/>
            <person name="Chen G."/>
            <person name="Hawes A."/>
            <person name="Holder M."/>
            <person name="Jhangiani S."/>
            <person name="Johnson A."/>
            <person name="Khan Z."/>
            <person name="Li Z."/>
            <person name="Liu W."/>
            <person name="Liu X."/>
            <person name="Perez L."/>
            <person name="Shen H."/>
            <person name="Wang Q."/>
            <person name="Watt J."/>
            <person name="Xi L."/>
            <person name="Xin Y."/>
            <person name="Zhou J."/>
            <person name="Deng J."/>
            <person name="Jiang H."/>
            <person name="Liu Y."/>
            <person name="Qu J."/>
            <person name="Song X.-Z."/>
            <person name="Zhang L."/>
            <person name="Villasana D."/>
            <person name="Johnson A."/>
            <person name="Liu J."/>
            <person name="Liyanage D."/>
            <person name="Lorensuhewa L."/>
            <person name="Robinson T."/>
            <person name="Song A."/>
            <person name="Song B.-B."/>
            <person name="Dinh H."/>
            <person name="Thornton R."/>
            <person name="Coyle M."/>
            <person name="Francisco L."/>
            <person name="Jackson L."/>
            <person name="Javaid M."/>
            <person name="Korchina V."/>
            <person name="Kovar C."/>
            <person name="Mata R."/>
            <person name="Mathew T."/>
            <person name="Ngo R."/>
            <person name="Nguyen L."/>
            <person name="Nguyen N."/>
            <person name="Okwuonu G."/>
            <person name="Ongeri F."/>
            <person name="Pham C."/>
            <person name="Simmons D."/>
            <person name="Wilczek-Boney K."/>
            <person name="Hale W."/>
            <person name="Jakkamsetti A."/>
            <person name="Pham P."/>
            <person name="Ruth R."/>
            <person name="San Lucas F."/>
            <person name="Warren J."/>
            <person name="Zhang J."/>
            <person name="Zhao Z."/>
            <person name="Zhou C."/>
            <person name="Zhu D."/>
            <person name="Lee S."/>
            <person name="Bess C."/>
            <person name="Blankenburg K."/>
            <person name="Forbes L."/>
            <person name="Fu Q."/>
            <person name="Gubbala S."/>
            <person name="Hirani K."/>
            <person name="Jayaseelan J.C."/>
            <person name="Lara F."/>
            <person name="Munidasa M."/>
            <person name="Palculict T."/>
            <person name="Patil S."/>
            <person name="Pu L.-L."/>
            <person name="Saada N."/>
            <person name="Tang L."/>
            <person name="Weissenberger G."/>
            <person name="Zhu Y."/>
            <person name="Hemphill L."/>
            <person name="Shang Y."/>
            <person name="Youmans B."/>
            <person name="Ayvaz T."/>
            <person name="Ross M."/>
            <person name="Santibanez J."/>
            <person name="Aqrawi P."/>
            <person name="Gross S."/>
            <person name="Joshi V."/>
            <person name="Fowler G."/>
            <person name="Nazareth L."/>
            <person name="Reid J."/>
            <person name="Worley K."/>
            <person name="Petrosino J."/>
            <person name="Highlander S."/>
            <person name="Gibbs R."/>
        </authorList>
    </citation>
    <scope>NUCLEOTIDE SEQUENCE [LARGE SCALE GENOMIC DNA]</scope>
    <source>
        <strain evidence="2">ATCC 33269</strain>
    </source>
</reference>
<evidence type="ECO:0000259" key="1">
    <source>
        <dbReference type="Pfam" id="PF12146"/>
    </source>
</evidence>
<proteinExistence type="predicted"/>
<organism evidence="2 3">
    <name type="scientific">Hoylesella oralis ATCC 33269</name>
    <dbReference type="NCBI Taxonomy" id="873533"/>
    <lineage>
        <taxon>Bacteria</taxon>
        <taxon>Pseudomonadati</taxon>
        <taxon>Bacteroidota</taxon>
        <taxon>Bacteroidia</taxon>
        <taxon>Bacteroidales</taxon>
        <taxon>Prevotellaceae</taxon>
        <taxon>Hoylesella</taxon>
    </lineage>
</organism>
<gene>
    <name evidence="2" type="ORF">HMPREF0663_10142</name>
</gene>
<dbReference type="eggNOG" id="COG1073">
    <property type="taxonomic scope" value="Bacteria"/>
</dbReference>
<name>E7RLZ2_9BACT</name>
<dbReference type="HOGENOM" id="CLU_033707_2_0_10"/>
<dbReference type="GO" id="GO:0052689">
    <property type="term" value="F:carboxylic ester hydrolase activity"/>
    <property type="evidence" value="ECO:0007669"/>
    <property type="project" value="TreeGrafter"/>
</dbReference>
<dbReference type="InterPro" id="IPR022742">
    <property type="entry name" value="Hydrolase_4"/>
</dbReference>
<dbReference type="InterPro" id="IPR053145">
    <property type="entry name" value="AB_hydrolase_Est10"/>
</dbReference>
<dbReference type="RefSeq" id="WP_004368801.1">
    <property type="nucleotide sequence ID" value="NZ_GL833119.1"/>
</dbReference>
<keyword evidence="3" id="KW-1185">Reference proteome</keyword>
<dbReference type="Gene3D" id="3.40.50.1820">
    <property type="entry name" value="alpha/beta hydrolase"/>
    <property type="match status" value="1"/>
</dbReference>
<protein>
    <recommendedName>
        <fullName evidence="1">Serine aminopeptidase S33 domain-containing protein</fullName>
    </recommendedName>
</protein>
<feature type="domain" description="Serine aminopeptidase S33" evidence="1">
    <location>
        <begin position="150"/>
        <end position="228"/>
    </location>
</feature>
<dbReference type="PANTHER" id="PTHR43265:SF1">
    <property type="entry name" value="ESTERASE ESTD"/>
    <property type="match status" value="1"/>
</dbReference>
<dbReference type="AlphaFoldDB" id="E7RLZ2"/>
<dbReference type="SUPFAM" id="SSF53474">
    <property type="entry name" value="alpha/beta-Hydrolases"/>
    <property type="match status" value="1"/>
</dbReference>
<sequence>MKLSIEWHFDKEKSTMSSPDQAAFDIPATCNLLSNDSVDAAVNAIGCRYAGRLQGDSIVGTFTQMGRSFKLNLHRKEADKARPQTPKPPFPYTTEEVSFTNSQAPATLSGTLVVPNSFKKGKTPVVLMVTGSGLEDRNETLFRHQPFLVIADYLARNGIASLRYDDRSYGKSTGDAANATTKDFMEDARAGLTYLKGLHRFGNIGVLGHSEGGTIAFMLAANGDADFIVSIAGMAVTGKELLLKQHHDLLLLQGTPEEITKEYIARLGRIYNYLAVNPPCQNDKAAIADILKGTTLPPDIVGRLTPWADANVGIRAFIALDPKVFIEKTACPVMAINGEKDTQVNAADNLNIIRSALKPDKRNLIKAYPELNHMQQHCTTGNIQEYATIDETVAPEVLADIATWINSLKNK</sequence>
<accession>E7RLZ2</accession>
<dbReference type="Pfam" id="PF12146">
    <property type="entry name" value="Hydrolase_4"/>
    <property type="match status" value="1"/>
</dbReference>
<dbReference type="InterPro" id="IPR029058">
    <property type="entry name" value="AB_hydrolase_fold"/>
</dbReference>
<comment type="caution">
    <text evidence="2">The sequence shown here is derived from an EMBL/GenBank/DDBJ whole genome shotgun (WGS) entry which is preliminary data.</text>
</comment>
<evidence type="ECO:0000313" key="2">
    <source>
        <dbReference type="EMBL" id="EFZ37773.1"/>
    </source>
</evidence>
<evidence type="ECO:0000313" key="3">
    <source>
        <dbReference type="Proteomes" id="UP000005580"/>
    </source>
</evidence>
<dbReference type="PANTHER" id="PTHR43265">
    <property type="entry name" value="ESTERASE ESTD"/>
    <property type="match status" value="1"/>
</dbReference>